<accession>A0A9P3LSC4</accession>
<proteinExistence type="predicted"/>
<feature type="region of interest" description="Disordered" evidence="1">
    <location>
        <begin position="132"/>
        <end position="160"/>
    </location>
</feature>
<name>A0A9P3LSC4_9FUNG</name>
<dbReference type="GO" id="GO:0031511">
    <property type="term" value="C:Mis6-Sim4 complex"/>
    <property type="evidence" value="ECO:0007669"/>
    <property type="project" value="InterPro"/>
</dbReference>
<dbReference type="Proteomes" id="UP000827284">
    <property type="component" value="Unassembled WGS sequence"/>
</dbReference>
<dbReference type="InterPro" id="IPR025207">
    <property type="entry name" value="Sim4_Fta4"/>
</dbReference>
<dbReference type="AlphaFoldDB" id="A0A9P3LSC4"/>
<gene>
    <name evidence="2" type="ORF">EMPS_00816</name>
</gene>
<sequence>MASQPAQPSSQARYYHDKKAFLQAQVRLLQAPSLPADDLNRHLSRLAANSKAQAIPVPVINAALAKLHATSTKSLRLSFNHQSIRQLLEQLEAHQHELRKKARQGGIIIRTKTVPEILESDWIDAFPETWQHHQDDEGGSADGVQGESSGQGGSTAATSSRLQKYADLRSRIASLQTKYKTLQEKHSYYKTLQSEITRLDAGKVEANIVSPNSQVAQELKRMQVLLPRVLGILDSRRDAISAKRAYQSQQAGQSDEVVKRRRIEAKDPSDALKNFFS</sequence>
<protein>
    <recommendedName>
        <fullName evidence="4">Kinetochore protein</fullName>
    </recommendedName>
</protein>
<comment type="caution">
    <text evidence="2">The sequence shown here is derived from an EMBL/GenBank/DDBJ whole genome shotgun (WGS) entry which is preliminary data.</text>
</comment>
<evidence type="ECO:0000256" key="1">
    <source>
        <dbReference type="SAM" id="MobiDB-lite"/>
    </source>
</evidence>
<evidence type="ECO:0000313" key="3">
    <source>
        <dbReference type="Proteomes" id="UP000827284"/>
    </source>
</evidence>
<reference evidence="2" key="2">
    <citation type="journal article" date="2022" name="Microbiol. Resour. Announc.">
        <title>Whole-Genome Sequence of Entomortierella parvispora E1425, a Mucoromycotan Fungus Associated with Burkholderiaceae-Related Endosymbiotic Bacteria.</title>
        <authorList>
            <person name="Herlambang A."/>
            <person name="Guo Y."/>
            <person name="Takashima Y."/>
            <person name="Narisawa K."/>
            <person name="Ohta H."/>
            <person name="Nishizawa T."/>
        </authorList>
    </citation>
    <scope>NUCLEOTIDE SEQUENCE</scope>
    <source>
        <strain evidence="2">E1425</strain>
    </source>
</reference>
<keyword evidence="3" id="KW-1185">Reference proteome</keyword>
<evidence type="ECO:0008006" key="4">
    <source>
        <dbReference type="Google" id="ProtNLM"/>
    </source>
</evidence>
<dbReference type="Pfam" id="PF13093">
    <property type="entry name" value="FTA4"/>
    <property type="match status" value="1"/>
</dbReference>
<feature type="compositionally biased region" description="Low complexity" evidence="1">
    <location>
        <begin position="143"/>
        <end position="160"/>
    </location>
</feature>
<evidence type="ECO:0000313" key="2">
    <source>
        <dbReference type="EMBL" id="GJJ68470.1"/>
    </source>
</evidence>
<dbReference type="EMBL" id="BQFW01000001">
    <property type="protein sequence ID" value="GJJ68470.1"/>
    <property type="molecule type" value="Genomic_DNA"/>
</dbReference>
<reference evidence="2" key="1">
    <citation type="submission" date="2021-11" db="EMBL/GenBank/DDBJ databases">
        <authorList>
            <person name="Herlambang A."/>
            <person name="Guo Y."/>
            <person name="Takashima Y."/>
            <person name="Nishizawa T."/>
        </authorList>
    </citation>
    <scope>NUCLEOTIDE SEQUENCE</scope>
    <source>
        <strain evidence="2">E1425</strain>
    </source>
</reference>
<dbReference type="OrthoDB" id="21214at2759"/>
<dbReference type="PANTHER" id="PTHR42040">
    <property type="entry name" value="INNER KINETOCHORE SUBUNIT FTA4"/>
    <property type="match status" value="1"/>
</dbReference>
<organism evidence="2 3">
    <name type="scientific">Entomortierella parvispora</name>
    <dbReference type="NCBI Taxonomy" id="205924"/>
    <lineage>
        <taxon>Eukaryota</taxon>
        <taxon>Fungi</taxon>
        <taxon>Fungi incertae sedis</taxon>
        <taxon>Mucoromycota</taxon>
        <taxon>Mortierellomycotina</taxon>
        <taxon>Mortierellomycetes</taxon>
        <taxon>Mortierellales</taxon>
        <taxon>Mortierellaceae</taxon>
        <taxon>Entomortierella</taxon>
    </lineage>
</organism>
<dbReference type="PANTHER" id="PTHR42040:SF1">
    <property type="entry name" value="INNER KINETOCHORE SUBUNIT FTA4"/>
    <property type="match status" value="1"/>
</dbReference>